<evidence type="ECO:0000313" key="1">
    <source>
        <dbReference type="EMBL" id="PER55853.1"/>
    </source>
</evidence>
<reference evidence="1 2" key="1">
    <citation type="submission" date="2017-09" db="EMBL/GenBank/DDBJ databases">
        <title>Large-scale bioinformatics analysis of Bacillus genomes uncovers conserved roles of natural products in bacterial physiology.</title>
        <authorList>
            <consortium name="Agbiome Team Llc"/>
            <person name="Bleich R.M."/>
            <person name="Kirk G.J."/>
            <person name="Santa Maria K.C."/>
            <person name="Allen S.E."/>
            <person name="Farag S."/>
            <person name="Shank E.A."/>
            <person name="Bowers A."/>
        </authorList>
    </citation>
    <scope>NUCLEOTIDE SEQUENCE [LARGE SCALE GENOMIC DNA]</scope>
    <source>
        <strain evidence="1 2">AFS005140</strain>
    </source>
</reference>
<proteinExistence type="predicted"/>
<accession>A0ABD6S7N8</accession>
<protein>
    <recommendedName>
        <fullName evidence="3">Phage protein</fullName>
    </recommendedName>
</protein>
<evidence type="ECO:0008006" key="3">
    <source>
        <dbReference type="Google" id="ProtNLM"/>
    </source>
</evidence>
<dbReference type="RefSeq" id="WP_046940779.1">
    <property type="nucleotide sequence ID" value="NZ_NTYF01000023.1"/>
</dbReference>
<comment type="caution">
    <text evidence="1">The sequence shown here is derived from an EMBL/GenBank/DDBJ whole genome shotgun (WGS) entry which is preliminary data.</text>
</comment>
<dbReference type="AlphaFoldDB" id="A0ABD6S7N8"/>
<name>A0ABD6S7N8_BACTU</name>
<dbReference type="EMBL" id="NTYF01000023">
    <property type="protein sequence ID" value="PER55853.1"/>
    <property type="molecule type" value="Genomic_DNA"/>
</dbReference>
<gene>
    <name evidence="1" type="ORF">CN495_08870</name>
</gene>
<evidence type="ECO:0000313" key="2">
    <source>
        <dbReference type="Proteomes" id="UP000219897"/>
    </source>
</evidence>
<organism evidence="1 2">
    <name type="scientific">Bacillus thuringiensis</name>
    <dbReference type="NCBI Taxonomy" id="1428"/>
    <lineage>
        <taxon>Bacteria</taxon>
        <taxon>Bacillati</taxon>
        <taxon>Bacillota</taxon>
        <taxon>Bacilli</taxon>
        <taxon>Bacillales</taxon>
        <taxon>Bacillaceae</taxon>
        <taxon>Bacillus</taxon>
        <taxon>Bacillus cereus group</taxon>
    </lineage>
</organism>
<sequence length="103" mass="12015">MEYKQTGESLGEFRTNKEHEFVVSGEVVFGNMFDEMTVNVFKLQENGGRGELVEQHTRRYPVVQFGKESVGVKLVRKFRSRMLEKTFSDFEETNEHGILFAMQ</sequence>
<dbReference type="Proteomes" id="UP000219897">
    <property type="component" value="Unassembled WGS sequence"/>
</dbReference>